<gene>
    <name evidence="13" type="ORF">RRG08_035053</name>
</gene>
<dbReference type="PANTHER" id="PTHR11616">
    <property type="entry name" value="SODIUM/CHLORIDE DEPENDENT TRANSPORTER"/>
    <property type="match status" value="1"/>
</dbReference>
<keyword evidence="3 10" id="KW-0813">Transport</keyword>
<feature type="binding site" evidence="8">
    <location>
        <position position="447"/>
    </location>
    <ligand>
        <name>Na(+)</name>
        <dbReference type="ChEBI" id="CHEBI:29101"/>
        <label>1</label>
    </ligand>
</feature>
<dbReference type="GO" id="GO:0005886">
    <property type="term" value="C:plasma membrane"/>
    <property type="evidence" value="ECO:0007669"/>
    <property type="project" value="TreeGrafter"/>
</dbReference>
<name>A0AAE0ZSI3_9GAST</name>
<sequence>MAAEEEEEERGGWGSHLDYILSAVGLAVGLGNVWRFPYLAYRNGGASFLVPYVCILASAGLPLFFLETSLGQFTSMGALTCWEMAPLFSGLGYAMIITGAVVAVYYNMLIAYAFYFMMASFVSMDESVPWKYCYNDWNTPSCRRESFPDLHDDAEVNSSMKLPVLWDVFYYRSCVSDLLNATTYEDFSNGSSVTFDKFLTQYFEDFPNSTGSIDTLKWFEVKGYSGFDGCKRQYTTPSEEYFERQVLGLHNSPGFDDLGDVSVKLVCSLGLSWLLIFACVLKGIKTSGKVVYFTALFPYFVLTALLVKGLTLDGSEDGIDFYIVPEWDKLKKADVWGDAANQIFYSLGIGFGGQLTMSSYSKFRNNCLNDAILVALINCGTSVFAGFAIFSLLGHMAYVTGKEVEDVATSGPGLAFVAYPDGISRLSSSPVWGFLFFFMLITLGMDSQFAMVETLISGFCDRFPHLLRRQKTCFTFLCCFILFLAGLPQCTEGGIRVLTLLDDYSGSYNLLVIALLETICIAYVYGLGNYMSDIEMMLGFKPQLYWKICWSFITPVVVVFVIVITAVRQEGSEYNEESFPDWADAIGWISCWLPILVLIIVTILQIRNFGWPGCVQPTSAWGPSLPSDRTGRYASLPDRMEEGEAGREGVHLSTSATITGTPHERRQPRRKTADTSNGYGACQNGGIYDVPNH</sequence>
<dbReference type="Pfam" id="PF00209">
    <property type="entry name" value="SNF"/>
    <property type="match status" value="2"/>
</dbReference>
<feature type="transmembrane region" description="Helical" evidence="12">
    <location>
        <begin position="48"/>
        <end position="66"/>
    </location>
</feature>
<feature type="transmembrane region" description="Helical" evidence="12">
    <location>
        <begin position="472"/>
        <end position="488"/>
    </location>
</feature>
<dbReference type="PROSITE" id="PS00610">
    <property type="entry name" value="NA_NEUROTRAN_SYMP_1"/>
    <property type="match status" value="1"/>
</dbReference>
<feature type="transmembrane region" description="Helical" evidence="12">
    <location>
        <begin position="585"/>
        <end position="604"/>
    </location>
</feature>
<feature type="binding site" evidence="8">
    <location>
        <position position="25"/>
    </location>
    <ligand>
        <name>Na(+)</name>
        <dbReference type="ChEBI" id="CHEBI:29101"/>
        <label>1</label>
    </ligand>
</feature>
<keyword evidence="6 12" id="KW-0472">Membrane</keyword>
<keyword evidence="10" id="KW-0769">Symport</keyword>
<evidence type="ECO:0000256" key="6">
    <source>
        <dbReference type="ARBA" id="ARBA00023136"/>
    </source>
</evidence>
<evidence type="ECO:0000256" key="7">
    <source>
        <dbReference type="ARBA" id="ARBA00023180"/>
    </source>
</evidence>
<feature type="transmembrane region" description="Helical" evidence="12">
    <location>
        <begin position="19"/>
        <end position="36"/>
    </location>
</feature>
<keyword evidence="4 10" id="KW-0812">Transmembrane</keyword>
<dbReference type="GO" id="GO:0046872">
    <property type="term" value="F:metal ion binding"/>
    <property type="evidence" value="ECO:0007669"/>
    <property type="project" value="UniProtKB-KW"/>
</dbReference>
<feature type="binding site" evidence="8">
    <location>
        <position position="446"/>
    </location>
    <ligand>
        <name>Na(+)</name>
        <dbReference type="ChEBI" id="CHEBI:29101"/>
        <label>1</label>
    </ligand>
</feature>
<dbReference type="PRINTS" id="PR00176">
    <property type="entry name" value="NANEUSMPORT"/>
</dbReference>
<feature type="binding site" evidence="8">
    <location>
        <position position="378"/>
    </location>
    <ligand>
        <name>Na(+)</name>
        <dbReference type="ChEBI" id="CHEBI:29101"/>
        <label>1</label>
    </ligand>
</feature>
<comment type="caution">
    <text evidence="13">The sequence shown here is derived from an EMBL/GenBank/DDBJ whole genome shotgun (WGS) entry which is preliminary data.</text>
</comment>
<evidence type="ECO:0000256" key="10">
    <source>
        <dbReference type="RuleBase" id="RU003732"/>
    </source>
</evidence>
<protein>
    <recommendedName>
        <fullName evidence="10">Transporter</fullName>
    </recommendedName>
</protein>
<feature type="transmembrane region" description="Helical" evidence="12">
    <location>
        <begin position="371"/>
        <end position="393"/>
    </location>
</feature>
<keyword evidence="9" id="KW-1015">Disulfide bond</keyword>
<evidence type="ECO:0000256" key="1">
    <source>
        <dbReference type="ARBA" id="ARBA00004141"/>
    </source>
</evidence>
<feature type="transmembrane region" description="Helical" evidence="12">
    <location>
        <begin position="92"/>
        <end position="115"/>
    </location>
</feature>
<organism evidence="13 14">
    <name type="scientific">Elysia crispata</name>
    <name type="common">lettuce slug</name>
    <dbReference type="NCBI Taxonomy" id="231223"/>
    <lineage>
        <taxon>Eukaryota</taxon>
        <taxon>Metazoa</taxon>
        <taxon>Spiralia</taxon>
        <taxon>Lophotrochozoa</taxon>
        <taxon>Mollusca</taxon>
        <taxon>Gastropoda</taxon>
        <taxon>Heterobranchia</taxon>
        <taxon>Euthyneura</taxon>
        <taxon>Panpulmonata</taxon>
        <taxon>Sacoglossa</taxon>
        <taxon>Placobranchoidea</taxon>
        <taxon>Plakobranchidae</taxon>
        <taxon>Elysia</taxon>
    </lineage>
</organism>
<evidence type="ECO:0000256" key="12">
    <source>
        <dbReference type="SAM" id="Phobius"/>
    </source>
</evidence>
<dbReference type="GO" id="GO:0005283">
    <property type="term" value="F:amino acid:sodium symporter activity"/>
    <property type="evidence" value="ECO:0007669"/>
    <property type="project" value="TreeGrafter"/>
</dbReference>
<keyword evidence="8" id="KW-0479">Metal-binding</keyword>
<evidence type="ECO:0000256" key="11">
    <source>
        <dbReference type="SAM" id="MobiDB-lite"/>
    </source>
</evidence>
<evidence type="ECO:0000256" key="2">
    <source>
        <dbReference type="ARBA" id="ARBA00006459"/>
    </source>
</evidence>
<keyword evidence="8" id="KW-0915">Sodium</keyword>
<feature type="transmembrane region" description="Helical" evidence="12">
    <location>
        <begin position="544"/>
        <end position="565"/>
    </location>
</feature>
<keyword evidence="5 12" id="KW-1133">Transmembrane helix</keyword>
<evidence type="ECO:0000256" key="5">
    <source>
        <dbReference type="ARBA" id="ARBA00022989"/>
    </source>
</evidence>
<dbReference type="InterPro" id="IPR000175">
    <property type="entry name" value="Na/ntran_symport"/>
</dbReference>
<keyword evidence="14" id="KW-1185">Reference proteome</keyword>
<feature type="binding site" evidence="8">
    <location>
        <position position="346"/>
    </location>
    <ligand>
        <name>Na(+)</name>
        <dbReference type="ChEBI" id="CHEBI:29101"/>
        <label>1</label>
    </ligand>
</feature>
<keyword evidence="7" id="KW-0325">Glycoprotein</keyword>
<dbReference type="Proteomes" id="UP001283361">
    <property type="component" value="Unassembled WGS sequence"/>
</dbReference>
<comment type="subcellular location">
    <subcellularLocation>
        <location evidence="1">Membrane</location>
        <topology evidence="1">Multi-pass membrane protein</topology>
    </subcellularLocation>
</comment>
<evidence type="ECO:0000256" key="8">
    <source>
        <dbReference type="PIRSR" id="PIRSR600175-1"/>
    </source>
</evidence>
<proteinExistence type="inferred from homology"/>
<dbReference type="EMBL" id="JAWDGP010003399">
    <property type="protein sequence ID" value="KAK3774625.1"/>
    <property type="molecule type" value="Genomic_DNA"/>
</dbReference>
<feature type="binding site" evidence="8">
    <location>
        <position position="443"/>
    </location>
    <ligand>
        <name>Na(+)</name>
        <dbReference type="ChEBI" id="CHEBI:29101"/>
        <label>1</label>
    </ligand>
</feature>
<feature type="binding site" evidence="8">
    <location>
        <position position="27"/>
    </location>
    <ligand>
        <name>Na(+)</name>
        <dbReference type="ChEBI" id="CHEBI:29101"/>
        <label>1</label>
    </ligand>
</feature>
<dbReference type="InterPro" id="IPR037272">
    <property type="entry name" value="SNS_sf"/>
</dbReference>
<feature type="transmembrane region" description="Helical" evidence="12">
    <location>
        <begin position="508"/>
        <end position="532"/>
    </location>
</feature>
<feature type="transmembrane region" description="Helical" evidence="12">
    <location>
        <begin position="431"/>
        <end position="452"/>
    </location>
</feature>
<evidence type="ECO:0000256" key="3">
    <source>
        <dbReference type="ARBA" id="ARBA00022448"/>
    </source>
</evidence>
<dbReference type="GO" id="GO:0089718">
    <property type="term" value="P:amino acid import across plasma membrane"/>
    <property type="evidence" value="ECO:0007669"/>
    <property type="project" value="TreeGrafter"/>
</dbReference>
<dbReference type="AlphaFoldDB" id="A0AAE0ZSI3"/>
<feature type="binding site" evidence="8">
    <location>
        <position position="32"/>
    </location>
    <ligand>
        <name>Na(+)</name>
        <dbReference type="ChEBI" id="CHEBI:29101"/>
        <label>1</label>
    </ligand>
</feature>
<feature type="transmembrane region" description="Helical" evidence="12">
    <location>
        <begin position="290"/>
        <end position="307"/>
    </location>
</feature>
<dbReference type="PANTHER" id="PTHR11616:SF321">
    <property type="entry name" value="SODIUM-DEPENDENT NUTRIENT AMINO ACID TRANSPORTER 1-RELATED"/>
    <property type="match status" value="1"/>
</dbReference>
<evidence type="ECO:0000313" key="13">
    <source>
        <dbReference type="EMBL" id="KAK3774625.1"/>
    </source>
</evidence>
<feature type="disulfide bond" evidence="9">
    <location>
        <begin position="133"/>
        <end position="142"/>
    </location>
</feature>
<comment type="similarity">
    <text evidence="2 10">Belongs to the sodium:neurotransmitter symporter (SNF) (TC 2.A.22) family.</text>
</comment>
<dbReference type="SUPFAM" id="SSF161070">
    <property type="entry name" value="SNF-like"/>
    <property type="match status" value="1"/>
</dbReference>
<dbReference type="PROSITE" id="PS50267">
    <property type="entry name" value="NA_NEUROTRAN_SYMP_3"/>
    <property type="match status" value="1"/>
</dbReference>
<accession>A0AAE0ZSI3</accession>
<feature type="region of interest" description="Disordered" evidence="11">
    <location>
        <begin position="643"/>
        <end position="693"/>
    </location>
</feature>
<evidence type="ECO:0000313" key="14">
    <source>
        <dbReference type="Proteomes" id="UP001283361"/>
    </source>
</evidence>
<evidence type="ECO:0000256" key="9">
    <source>
        <dbReference type="PIRSR" id="PIRSR600175-2"/>
    </source>
</evidence>
<evidence type="ECO:0000256" key="4">
    <source>
        <dbReference type="ARBA" id="ARBA00022692"/>
    </source>
</evidence>
<reference evidence="13" key="1">
    <citation type="journal article" date="2023" name="G3 (Bethesda)">
        <title>A reference genome for the long-term kleptoplast-retaining sea slug Elysia crispata morphotype clarki.</title>
        <authorList>
            <person name="Eastman K.E."/>
            <person name="Pendleton A.L."/>
            <person name="Shaikh M.A."/>
            <person name="Suttiyut T."/>
            <person name="Ogas R."/>
            <person name="Tomko P."/>
            <person name="Gavelis G."/>
            <person name="Widhalm J.R."/>
            <person name="Wisecaver J.H."/>
        </authorList>
    </citation>
    <scope>NUCLEOTIDE SEQUENCE</scope>
    <source>
        <strain evidence="13">ECLA1</strain>
    </source>
</reference>
<feature type="binding site" evidence="8">
    <location>
        <position position="28"/>
    </location>
    <ligand>
        <name>Na(+)</name>
        <dbReference type="ChEBI" id="CHEBI:29101"/>
        <label>1</label>
    </ligand>
</feature>